<evidence type="ECO:0000313" key="3">
    <source>
        <dbReference type="EMBL" id="WUX55635.1"/>
    </source>
</evidence>
<keyword evidence="2" id="KW-0472">Membrane</keyword>
<accession>A0ABZ2AAA9</accession>
<evidence type="ECO:0000313" key="4">
    <source>
        <dbReference type="Proteomes" id="UP001432209"/>
    </source>
</evidence>
<protein>
    <recommendedName>
        <fullName evidence="5">Integral membrane protein</fullName>
    </recommendedName>
</protein>
<evidence type="ECO:0000256" key="1">
    <source>
        <dbReference type="SAM" id="MobiDB-lite"/>
    </source>
</evidence>
<evidence type="ECO:0000256" key="2">
    <source>
        <dbReference type="SAM" id="Phobius"/>
    </source>
</evidence>
<dbReference type="EMBL" id="CP109495">
    <property type="protein sequence ID" value="WUX55635.1"/>
    <property type="molecule type" value="Genomic_DNA"/>
</dbReference>
<proteinExistence type="predicted"/>
<name>A0ABZ2AAA9_STRNV</name>
<sequence length="233" mass="23006">MTDARSPMRALRAAILAAVCVTLAAVGHSSASAHELPLGVLALAFGVIAGLSWLAGGRRRGVGFIGPAVLTAQAALHVTFAAAGAHGAMPSAGHGHAPADMRETGAGAGTGAGTGAEGAVGAVLTAVGDTSPTMLAAHLLAGAVCALWLARGEAAFFRLAETVAAFAFTPLGLLLAAPRPLAVPPPERPRHRTRPPHRPRGTVLAHAVSRRGPPAHGASAIRTTASGAAAAMV</sequence>
<evidence type="ECO:0008006" key="5">
    <source>
        <dbReference type="Google" id="ProtNLM"/>
    </source>
</evidence>
<dbReference type="RefSeq" id="WP_329079630.1">
    <property type="nucleotide sequence ID" value="NZ_CP109495.1"/>
</dbReference>
<feature type="transmembrane region" description="Helical" evidence="2">
    <location>
        <begin position="162"/>
        <end position="182"/>
    </location>
</feature>
<feature type="region of interest" description="Disordered" evidence="1">
    <location>
        <begin position="181"/>
        <end position="233"/>
    </location>
</feature>
<feature type="transmembrane region" description="Helical" evidence="2">
    <location>
        <begin position="62"/>
        <end position="83"/>
    </location>
</feature>
<gene>
    <name evidence="3" type="ORF">OG442_31210</name>
</gene>
<feature type="transmembrane region" description="Helical" evidence="2">
    <location>
        <begin position="39"/>
        <end position="55"/>
    </location>
</feature>
<feature type="compositionally biased region" description="Basic residues" evidence="1">
    <location>
        <begin position="189"/>
        <end position="200"/>
    </location>
</feature>
<organism evidence="3 4">
    <name type="scientific">Streptomyces niveus</name>
    <name type="common">Streptomyces spheroides</name>
    <dbReference type="NCBI Taxonomy" id="193462"/>
    <lineage>
        <taxon>Bacteria</taxon>
        <taxon>Bacillati</taxon>
        <taxon>Actinomycetota</taxon>
        <taxon>Actinomycetes</taxon>
        <taxon>Kitasatosporales</taxon>
        <taxon>Streptomycetaceae</taxon>
        <taxon>Streptomyces</taxon>
    </lineage>
</organism>
<keyword evidence="4" id="KW-1185">Reference proteome</keyword>
<keyword evidence="2" id="KW-0812">Transmembrane</keyword>
<reference evidence="3" key="1">
    <citation type="submission" date="2022-10" db="EMBL/GenBank/DDBJ databases">
        <title>The complete genomes of actinobacterial strains from the NBC collection.</title>
        <authorList>
            <person name="Joergensen T.S."/>
            <person name="Alvarez Arevalo M."/>
            <person name="Sterndorff E.B."/>
            <person name="Faurdal D."/>
            <person name="Vuksanovic O."/>
            <person name="Mourched A.-S."/>
            <person name="Charusanti P."/>
            <person name="Shaw S."/>
            <person name="Blin K."/>
            <person name="Weber T."/>
        </authorList>
    </citation>
    <scope>NUCLEOTIDE SEQUENCE</scope>
    <source>
        <strain evidence="3">NBC_01432</strain>
    </source>
</reference>
<keyword evidence="2" id="KW-1133">Transmembrane helix</keyword>
<dbReference type="Proteomes" id="UP001432209">
    <property type="component" value="Chromosome"/>
</dbReference>
<feature type="compositionally biased region" description="Low complexity" evidence="1">
    <location>
        <begin position="217"/>
        <end position="233"/>
    </location>
</feature>
<feature type="transmembrane region" description="Helical" evidence="2">
    <location>
        <begin position="133"/>
        <end position="150"/>
    </location>
</feature>